<evidence type="ECO:0000313" key="2">
    <source>
        <dbReference type="EMBL" id="GMR56554.1"/>
    </source>
</evidence>
<organism evidence="2 3">
    <name type="scientific">Pristionchus mayeri</name>
    <dbReference type="NCBI Taxonomy" id="1317129"/>
    <lineage>
        <taxon>Eukaryota</taxon>
        <taxon>Metazoa</taxon>
        <taxon>Ecdysozoa</taxon>
        <taxon>Nematoda</taxon>
        <taxon>Chromadorea</taxon>
        <taxon>Rhabditida</taxon>
        <taxon>Rhabditina</taxon>
        <taxon>Diplogasteromorpha</taxon>
        <taxon>Diplogasteroidea</taxon>
        <taxon>Neodiplogasteridae</taxon>
        <taxon>Pristionchus</taxon>
    </lineage>
</organism>
<comment type="caution">
    <text evidence="2">The sequence shown here is derived from an EMBL/GenBank/DDBJ whole genome shotgun (WGS) entry which is preliminary data.</text>
</comment>
<sequence length="138" mass="15320">MAKRLDNRQRQSIYNRWRHRGMPFRRSLICLIFAVEILHSELGDSLLEGDVHDLKEVAHLVLGEPLLRLGVLSGLNNSLLVLPLSDVSVILSDDSQTVGSCKDTETKGGPATESDQGRDGDGLRKNDRVRVSGVRHPE</sequence>
<name>A0AAN5D532_9BILA</name>
<feature type="non-terminal residue" evidence="2">
    <location>
        <position position="138"/>
    </location>
</feature>
<proteinExistence type="predicted"/>
<dbReference type="AlphaFoldDB" id="A0AAN5D532"/>
<feature type="region of interest" description="Disordered" evidence="1">
    <location>
        <begin position="95"/>
        <end position="138"/>
    </location>
</feature>
<keyword evidence="3" id="KW-1185">Reference proteome</keyword>
<protein>
    <submittedName>
        <fullName evidence="2">Uncharacterized protein</fullName>
    </submittedName>
</protein>
<evidence type="ECO:0000256" key="1">
    <source>
        <dbReference type="SAM" id="MobiDB-lite"/>
    </source>
</evidence>
<accession>A0AAN5D532</accession>
<reference evidence="3" key="1">
    <citation type="submission" date="2022-10" db="EMBL/GenBank/DDBJ databases">
        <title>Genome assembly of Pristionchus species.</title>
        <authorList>
            <person name="Yoshida K."/>
            <person name="Sommer R.J."/>
        </authorList>
    </citation>
    <scope>NUCLEOTIDE SEQUENCE [LARGE SCALE GENOMIC DNA]</scope>
    <source>
        <strain evidence="3">RS5460</strain>
    </source>
</reference>
<dbReference type="Proteomes" id="UP001328107">
    <property type="component" value="Unassembled WGS sequence"/>
</dbReference>
<gene>
    <name evidence="2" type="ORF">PMAYCL1PPCAC_26749</name>
</gene>
<feature type="compositionally biased region" description="Basic and acidic residues" evidence="1">
    <location>
        <begin position="115"/>
        <end position="138"/>
    </location>
</feature>
<dbReference type="EMBL" id="BTRK01000006">
    <property type="protein sequence ID" value="GMR56554.1"/>
    <property type="molecule type" value="Genomic_DNA"/>
</dbReference>
<evidence type="ECO:0000313" key="3">
    <source>
        <dbReference type="Proteomes" id="UP001328107"/>
    </source>
</evidence>